<keyword evidence="7" id="KW-0479">Metal-binding</keyword>
<dbReference type="GO" id="GO:0000956">
    <property type="term" value="P:nuclear-transcribed mRNA catabolic process"/>
    <property type="evidence" value="ECO:0007669"/>
    <property type="project" value="TreeGrafter"/>
</dbReference>
<name>J7S237_HUIN7</name>
<dbReference type="GO" id="GO:0004518">
    <property type="term" value="F:nuclease activity"/>
    <property type="evidence" value="ECO:0007669"/>
    <property type="project" value="UniProtKB-KW"/>
</dbReference>
<accession>J7S237</accession>
<dbReference type="RefSeq" id="XP_022466057.1">
    <property type="nucleotide sequence ID" value="XM_022609687.1"/>
</dbReference>
<dbReference type="EMBL" id="HE978322">
    <property type="protein sequence ID" value="CCK71812.1"/>
    <property type="molecule type" value="Genomic_DNA"/>
</dbReference>
<dbReference type="PANTHER" id="PTHR12395:SF9">
    <property type="entry name" value="DECAPPING AND EXORIBONUCLEASE PROTEIN"/>
    <property type="match status" value="1"/>
</dbReference>
<sequence>MAISSTLFINQKGSTTTLKQPKEVSFYSRTQGGECLVHDDSRLKYYYLPNADLDSHLDLSSGFKRFKNCERDFQDVGSIHPLLDTIMGYEETKSKPLSADIVGFSDTIIKIILSAFHNTKINPIDMRVVSYRGQLFIKNMASTGVHDPDMREYASYKFETLATLAEPLAYTDREILNRRPKKISNNGDKYYTLVKTGVASAKLVLASEVNCIFDFKQQGKDNLRHYCFLECSSAVNNINDSRRFENQFFRNWLKCFLVGIPRIICGFYDEKYIVKTVEEYSLDEVPLLLKEHSPEAANKCTNAIKWYGLFTEWLLKIIPRDKNDHSIRPFKLQLADNHLKLTEIDAADPEYIGIVEGEDILSSKFKVWRSSQAV</sequence>
<dbReference type="OMA" id="VVTWRGH"/>
<evidence type="ECO:0000256" key="4">
    <source>
        <dbReference type="ARBA" id="ARBA00044676"/>
    </source>
</evidence>
<dbReference type="EC" id="3.6.1.-" evidence="7"/>
<evidence type="ECO:0000256" key="1">
    <source>
        <dbReference type="ARBA" id="ARBA00001968"/>
    </source>
</evidence>
<dbReference type="KEGG" id="kng:KNAG_0I00210"/>
<evidence type="ECO:0000256" key="7">
    <source>
        <dbReference type="RuleBase" id="RU367113"/>
    </source>
</evidence>
<feature type="domain" description="RAI1-like" evidence="8">
    <location>
        <begin position="19"/>
        <end position="365"/>
    </location>
</feature>
<comment type="similarity">
    <text evidence="2 7">Belongs to the DXO/Dom3Z family.</text>
</comment>
<evidence type="ECO:0000256" key="6">
    <source>
        <dbReference type="ARBA" id="ARBA00048124"/>
    </source>
</evidence>
<dbReference type="GO" id="GO:0034353">
    <property type="term" value="F:mRNA 5'-diphosphatase activity"/>
    <property type="evidence" value="ECO:0007669"/>
    <property type="project" value="TreeGrafter"/>
</dbReference>
<dbReference type="GO" id="GO:0005829">
    <property type="term" value="C:cytosol"/>
    <property type="evidence" value="ECO:0007669"/>
    <property type="project" value="TreeGrafter"/>
</dbReference>
<keyword evidence="10" id="KW-1185">Reference proteome</keyword>
<dbReference type="Proteomes" id="UP000006310">
    <property type="component" value="Chromosome 9"/>
</dbReference>
<dbReference type="GO" id="GO:0110155">
    <property type="term" value="P:NAD-cap decapping"/>
    <property type="evidence" value="ECO:0007669"/>
    <property type="project" value="TreeGrafter"/>
</dbReference>
<dbReference type="eggNOG" id="KOG1982">
    <property type="taxonomic scope" value="Eukaryota"/>
</dbReference>
<reference evidence="10" key="2">
    <citation type="submission" date="2012-08" db="EMBL/GenBank/DDBJ databases">
        <title>Genome sequence of Kazachstania naganishii.</title>
        <authorList>
            <person name="Gordon J.L."/>
            <person name="Armisen D."/>
            <person name="Proux-Wera E."/>
            <person name="OhEigeartaigh S.S."/>
            <person name="Byrne K.P."/>
            <person name="Wolfe K.H."/>
        </authorList>
    </citation>
    <scope>NUCLEOTIDE SEQUENCE [LARGE SCALE GENOMIC DNA]</scope>
    <source>
        <strain evidence="10">ATCC MYA-139 / BCRC 22969 / CBS 8797 / CCRC 22969 / KCTC 17520 / NBRC 10181 / NCYC 3082</strain>
    </source>
</reference>
<evidence type="ECO:0000313" key="10">
    <source>
        <dbReference type="Proteomes" id="UP000006310"/>
    </source>
</evidence>
<evidence type="ECO:0000313" key="9">
    <source>
        <dbReference type="EMBL" id="CCK71812.1"/>
    </source>
</evidence>
<dbReference type="GeneID" id="34527555"/>
<dbReference type="Pfam" id="PF08652">
    <property type="entry name" value="RAI1"/>
    <property type="match status" value="1"/>
</dbReference>
<dbReference type="AlphaFoldDB" id="J7S237"/>
<keyword evidence="7" id="KW-0694">RNA-binding</keyword>
<protein>
    <recommendedName>
        <fullName evidence="7">Decapping nuclease</fullName>
        <ecNumber evidence="7">3.6.1.-</ecNumber>
    </recommendedName>
</protein>
<evidence type="ECO:0000256" key="5">
    <source>
        <dbReference type="ARBA" id="ARBA00044692"/>
    </source>
</evidence>
<reference evidence="9 10" key="1">
    <citation type="journal article" date="2011" name="Proc. Natl. Acad. Sci. U.S.A.">
        <title>Evolutionary erosion of yeast sex chromosomes by mating-type switching accidents.</title>
        <authorList>
            <person name="Gordon J.L."/>
            <person name="Armisen D."/>
            <person name="Proux-Wera E."/>
            <person name="Oheigeartaigh S.S."/>
            <person name="Byrne K.P."/>
            <person name="Wolfe K.H."/>
        </authorList>
    </citation>
    <scope>NUCLEOTIDE SEQUENCE [LARGE SCALE GENOMIC DNA]</scope>
    <source>
        <strain evidence="10">ATCC MYA-139 / BCRC 22969 / CBS 8797 / CCRC 22969 / KCTC 17520 / NBRC 10181 / NCYC 3082</strain>
    </source>
</reference>
<dbReference type="GO" id="GO:0005634">
    <property type="term" value="C:nucleus"/>
    <property type="evidence" value="ECO:0007669"/>
    <property type="project" value="UniProtKB-SubCell"/>
</dbReference>
<comment type="catalytic activity">
    <reaction evidence="6">
        <text>a 5'-end NAD(+)-phospho-ribonucleoside in mRNA + H2O = a 5'-end phospho-ribonucleoside in mRNA + NAD(+) + H(+)</text>
        <dbReference type="Rhea" id="RHEA:60880"/>
        <dbReference type="Rhea" id="RHEA-COMP:15692"/>
        <dbReference type="Rhea" id="RHEA-COMP:15698"/>
        <dbReference type="ChEBI" id="CHEBI:15377"/>
        <dbReference type="ChEBI" id="CHEBI:15378"/>
        <dbReference type="ChEBI" id="CHEBI:57540"/>
        <dbReference type="ChEBI" id="CHEBI:138282"/>
        <dbReference type="ChEBI" id="CHEBI:144029"/>
    </reaction>
    <physiologicalReaction direction="left-to-right" evidence="6">
        <dbReference type="Rhea" id="RHEA:60881"/>
    </physiologicalReaction>
</comment>
<dbReference type="PANTHER" id="PTHR12395">
    <property type="entry name" value="DOM-3 RELATED"/>
    <property type="match status" value="1"/>
</dbReference>
<evidence type="ECO:0000256" key="2">
    <source>
        <dbReference type="ARBA" id="ARBA00006562"/>
    </source>
</evidence>
<proteinExistence type="inferred from homology"/>
<keyword evidence="7" id="KW-0547">Nucleotide-binding</keyword>
<dbReference type="HOGENOM" id="CLU_024877_4_1_1"/>
<comment type="subcellular location">
    <subcellularLocation>
        <location evidence="7">Nucleus</location>
    </subcellularLocation>
</comment>
<organism evidence="9 10">
    <name type="scientific">Huiozyma naganishii (strain ATCC MYA-139 / BCRC 22969 / CBS 8797 / KCTC 17520 / NBRC 10181 / NCYC 3082 / Yp74L-3)</name>
    <name type="common">Yeast</name>
    <name type="synonym">Kazachstania naganishii</name>
    <dbReference type="NCBI Taxonomy" id="1071383"/>
    <lineage>
        <taxon>Eukaryota</taxon>
        <taxon>Fungi</taxon>
        <taxon>Dikarya</taxon>
        <taxon>Ascomycota</taxon>
        <taxon>Saccharomycotina</taxon>
        <taxon>Saccharomycetes</taxon>
        <taxon>Saccharomycetales</taxon>
        <taxon>Saccharomycetaceae</taxon>
        <taxon>Huiozyma</taxon>
    </lineage>
</organism>
<dbReference type="InterPro" id="IPR013961">
    <property type="entry name" value="RAI1"/>
</dbReference>
<comment type="function">
    <text evidence="7">Decapping enzyme for NAD-capped RNAs: specifically hydrolyzes the nicotinamide adenine dinucleotide (NAD) cap from a subset of RNAs by removing the entire NAD moiety from the 5'-end of an NAD-capped RNA.</text>
</comment>
<comment type="cofactor">
    <cofactor evidence="1 7">
        <name>a divalent metal cation</name>
        <dbReference type="ChEBI" id="CHEBI:60240"/>
    </cofactor>
</comment>
<dbReference type="GO" id="GO:0000166">
    <property type="term" value="F:nucleotide binding"/>
    <property type="evidence" value="ECO:0007669"/>
    <property type="project" value="UniProtKB-KW"/>
</dbReference>
<dbReference type="OrthoDB" id="5853397at2759"/>
<gene>
    <name evidence="9" type="primary">KNAG0I00210</name>
    <name evidence="9" type="ordered locus">KNAG_0I00210</name>
</gene>
<dbReference type="GO" id="GO:0003723">
    <property type="term" value="F:RNA binding"/>
    <property type="evidence" value="ECO:0007669"/>
    <property type="project" value="UniProtKB-KW"/>
</dbReference>
<comment type="catalytic activity">
    <reaction evidence="4">
        <text>a 5'-end (N(7)-methyl 5'-triphosphoguanosine)-ribonucleoside-ribonucleotide in mRNA + H2O = a (N(7)-methyl 5'-triphosphoguanosine)-nucleoside + a 5'-end phospho-ribonucleoside in mRNA + H(+)</text>
        <dbReference type="Rhea" id="RHEA:66928"/>
        <dbReference type="Rhea" id="RHEA-COMP:15692"/>
        <dbReference type="Rhea" id="RHEA-COMP:17313"/>
        <dbReference type="ChEBI" id="CHEBI:15377"/>
        <dbReference type="ChEBI" id="CHEBI:15378"/>
        <dbReference type="ChEBI" id="CHEBI:138282"/>
        <dbReference type="ChEBI" id="CHEBI:172876"/>
        <dbReference type="ChEBI" id="CHEBI:172877"/>
    </reaction>
    <physiologicalReaction direction="left-to-right" evidence="4">
        <dbReference type="Rhea" id="RHEA:66929"/>
    </physiologicalReaction>
</comment>
<dbReference type="InterPro" id="IPR039039">
    <property type="entry name" value="RAI1-like_fam"/>
</dbReference>
<keyword evidence="3 7" id="KW-0540">Nuclease</keyword>
<keyword evidence="7" id="KW-0539">Nucleus</keyword>
<dbReference type="GO" id="GO:0046872">
    <property type="term" value="F:metal ion binding"/>
    <property type="evidence" value="ECO:0007669"/>
    <property type="project" value="UniProtKB-KW"/>
</dbReference>
<comment type="catalytic activity">
    <reaction evidence="5">
        <text>a 5'-end triphospho-ribonucleoside in mRNA + H2O = a 5'-end phospho-ribonucleoside in mRNA + diphosphate + H(+)</text>
        <dbReference type="Rhea" id="RHEA:78683"/>
        <dbReference type="Rhea" id="RHEA-COMP:15692"/>
        <dbReference type="Rhea" id="RHEA-COMP:17164"/>
        <dbReference type="ChEBI" id="CHEBI:15377"/>
        <dbReference type="ChEBI" id="CHEBI:15378"/>
        <dbReference type="ChEBI" id="CHEBI:33019"/>
        <dbReference type="ChEBI" id="CHEBI:138282"/>
        <dbReference type="ChEBI" id="CHEBI:167618"/>
    </reaction>
    <physiologicalReaction direction="left-to-right" evidence="5">
        <dbReference type="Rhea" id="RHEA:78684"/>
    </physiologicalReaction>
</comment>
<evidence type="ECO:0000256" key="3">
    <source>
        <dbReference type="ARBA" id="ARBA00022722"/>
    </source>
</evidence>
<dbReference type="STRING" id="1071383.J7S237"/>
<keyword evidence="7" id="KW-0378">Hydrolase</keyword>
<evidence type="ECO:0000259" key="8">
    <source>
        <dbReference type="Pfam" id="PF08652"/>
    </source>
</evidence>